<dbReference type="EMBL" id="UINC01225785">
    <property type="protein sequence ID" value="SVE55996.1"/>
    <property type="molecule type" value="Genomic_DNA"/>
</dbReference>
<sequence>MIYLAWKQLSLKFSLICFHRVEAFGTDMAQEVNMASIV</sequence>
<accession>A0A383EGL8</accession>
<organism evidence="1">
    <name type="scientific">marine metagenome</name>
    <dbReference type="NCBI Taxonomy" id="408172"/>
    <lineage>
        <taxon>unclassified sequences</taxon>
        <taxon>metagenomes</taxon>
        <taxon>ecological metagenomes</taxon>
    </lineage>
</organism>
<reference evidence="1" key="1">
    <citation type="submission" date="2018-05" db="EMBL/GenBank/DDBJ databases">
        <authorList>
            <person name="Lanie J.A."/>
            <person name="Ng W.-L."/>
            <person name="Kazmierczak K.M."/>
            <person name="Andrzejewski T.M."/>
            <person name="Davidsen T.M."/>
            <person name="Wayne K.J."/>
            <person name="Tettelin H."/>
            <person name="Glass J.I."/>
            <person name="Rusch D."/>
            <person name="Podicherti R."/>
            <person name="Tsui H.-C.T."/>
            <person name="Winkler M.E."/>
        </authorList>
    </citation>
    <scope>NUCLEOTIDE SEQUENCE</scope>
</reference>
<feature type="non-terminal residue" evidence="1">
    <location>
        <position position="38"/>
    </location>
</feature>
<evidence type="ECO:0000313" key="1">
    <source>
        <dbReference type="EMBL" id="SVE55996.1"/>
    </source>
</evidence>
<protein>
    <submittedName>
        <fullName evidence="1">Uncharacterized protein</fullName>
    </submittedName>
</protein>
<proteinExistence type="predicted"/>
<dbReference type="AlphaFoldDB" id="A0A383EGL8"/>
<name>A0A383EGL8_9ZZZZ</name>
<gene>
    <name evidence="1" type="ORF">METZ01_LOCUS508850</name>
</gene>